<proteinExistence type="predicted"/>
<dbReference type="KEGG" id="nno:NONO_c46930"/>
<dbReference type="eggNOG" id="ENOG503308M">
    <property type="taxonomic scope" value="Bacteria"/>
</dbReference>
<evidence type="ECO:0000256" key="2">
    <source>
        <dbReference type="ARBA" id="ARBA00023136"/>
    </source>
</evidence>
<dbReference type="AlphaFoldDB" id="W5TJT5"/>
<evidence type="ECO:0000313" key="4">
    <source>
        <dbReference type="Proteomes" id="UP000019150"/>
    </source>
</evidence>
<evidence type="ECO:0008006" key="5">
    <source>
        <dbReference type="Google" id="ProtNLM"/>
    </source>
</evidence>
<protein>
    <recommendedName>
        <fullName evidence="5">Mce-associated membrane protein</fullName>
    </recommendedName>
</protein>
<dbReference type="EMBL" id="CP006850">
    <property type="protein sequence ID" value="AHH19477.1"/>
    <property type="molecule type" value="Genomic_DNA"/>
</dbReference>
<evidence type="ECO:0000313" key="3">
    <source>
        <dbReference type="EMBL" id="AHH19477.1"/>
    </source>
</evidence>
<dbReference type="STRING" id="1415166.NONO_c46930"/>
<keyword evidence="2" id="KW-0472">Membrane</keyword>
<sequence length="152" mass="16125">MGALVLLLVVSSGAAITFGWKLKHRDDLARASEAALDAARTYAVALTSIDAAHTDQDFTAVRGGATGDFARMYDESAQKLKPLLVQAKSVSKGRVVGAGVQSASTDRVVVVLFVDAEITNVTSPTPRVDRNRITITMDHIDGKWLASAVDLT</sequence>
<name>W5TJT5_9NOCA</name>
<organism evidence="3 4">
    <name type="scientific">Nocardia nova SH22a</name>
    <dbReference type="NCBI Taxonomy" id="1415166"/>
    <lineage>
        <taxon>Bacteria</taxon>
        <taxon>Bacillati</taxon>
        <taxon>Actinomycetota</taxon>
        <taxon>Actinomycetes</taxon>
        <taxon>Mycobacteriales</taxon>
        <taxon>Nocardiaceae</taxon>
        <taxon>Nocardia</taxon>
    </lineage>
</organism>
<dbReference type="PATRIC" id="fig|1415166.3.peg.4826"/>
<dbReference type="Proteomes" id="UP000019150">
    <property type="component" value="Chromosome"/>
</dbReference>
<dbReference type="GO" id="GO:0016020">
    <property type="term" value="C:membrane"/>
    <property type="evidence" value="ECO:0007669"/>
    <property type="project" value="UniProtKB-SubCell"/>
</dbReference>
<dbReference type="HOGENOM" id="CLU_072301_4_2_11"/>
<evidence type="ECO:0000256" key="1">
    <source>
        <dbReference type="ARBA" id="ARBA00004370"/>
    </source>
</evidence>
<gene>
    <name evidence="3" type="ORF">NONO_c46930</name>
</gene>
<reference evidence="3 4" key="1">
    <citation type="journal article" date="2014" name="Appl. Environ. Microbiol.">
        <title>Insights into the Microbial Degradation of Rubber and Gutta-Percha by Analysis of the Complete Genome of Nocardia nova SH22a.</title>
        <authorList>
            <person name="Luo Q."/>
            <person name="Hiessl S."/>
            <person name="Poehlein A."/>
            <person name="Daniel R."/>
            <person name="Steinbuchel A."/>
        </authorList>
    </citation>
    <scope>NUCLEOTIDE SEQUENCE [LARGE SCALE GENOMIC DNA]</scope>
    <source>
        <strain evidence="3">SH22a</strain>
    </source>
</reference>
<comment type="subcellular location">
    <subcellularLocation>
        <location evidence="1">Membrane</location>
    </subcellularLocation>
</comment>
<keyword evidence="4" id="KW-1185">Reference proteome</keyword>
<dbReference type="PANTHER" id="PTHR37042:SF4">
    <property type="entry name" value="OUTER MEMBRANE PROTEIN RV1973"/>
    <property type="match status" value="1"/>
</dbReference>
<dbReference type="PANTHER" id="PTHR37042">
    <property type="entry name" value="OUTER MEMBRANE PROTEIN RV1973"/>
    <property type="match status" value="1"/>
</dbReference>
<accession>W5TJT5</accession>